<name>A0A1L7X0B8_9HELO</name>
<dbReference type="STRING" id="576137.A0A1L7X0B8"/>
<evidence type="ECO:0000313" key="2">
    <source>
        <dbReference type="Proteomes" id="UP000184330"/>
    </source>
</evidence>
<accession>A0A1L7X0B8</accession>
<evidence type="ECO:0000313" key="1">
    <source>
        <dbReference type="EMBL" id="CZR58462.1"/>
    </source>
</evidence>
<protein>
    <submittedName>
        <fullName evidence="1">Uncharacterized protein</fullName>
    </submittedName>
</protein>
<dbReference type="OrthoDB" id="4500473at2759"/>
<reference evidence="1 2" key="1">
    <citation type="submission" date="2016-03" db="EMBL/GenBank/DDBJ databases">
        <authorList>
            <person name="Ploux O."/>
        </authorList>
    </citation>
    <scope>NUCLEOTIDE SEQUENCE [LARGE SCALE GENOMIC DNA]</scope>
    <source>
        <strain evidence="1 2">UAMH 11012</strain>
    </source>
</reference>
<dbReference type="AlphaFoldDB" id="A0A1L7X0B8"/>
<proteinExistence type="predicted"/>
<organism evidence="1 2">
    <name type="scientific">Phialocephala subalpina</name>
    <dbReference type="NCBI Taxonomy" id="576137"/>
    <lineage>
        <taxon>Eukaryota</taxon>
        <taxon>Fungi</taxon>
        <taxon>Dikarya</taxon>
        <taxon>Ascomycota</taxon>
        <taxon>Pezizomycotina</taxon>
        <taxon>Leotiomycetes</taxon>
        <taxon>Helotiales</taxon>
        <taxon>Mollisiaceae</taxon>
        <taxon>Phialocephala</taxon>
        <taxon>Phialocephala fortinii species complex</taxon>
    </lineage>
</organism>
<dbReference type="Proteomes" id="UP000184330">
    <property type="component" value="Unassembled WGS sequence"/>
</dbReference>
<sequence length="284" mass="31935">MVPTYHLSPSFSLGPPDRGGELDLGIIIDNLKSLGSERPLNIDCHLRIDDRELYCDHKKGFTSTRAQMERGEYGIWAKFAAQAGIGGELSWTTERTANDTYQFKAFDTIYFNPTRDYLHRSMNLPDVNDFVVGSGYKPVYMITGLKIARGPAVKLKRGKSRKLKVDLGLNEPGGLTGFSVGPRFHNSEENEEEMSIEESEDFIIGIRVKRLYYKRWCFWKPAQLVGEVYNKGATMLDSDEGGIQTGEEVIDEDIIESDGEMAGMTVKMESEDGTNQVTWIVPIL</sequence>
<gene>
    <name evidence="1" type="ORF">PAC_08354</name>
</gene>
<keyword evidence="2" id="KW-1185">Reference proteome</keyword>
<dbReference type="EMBL" id="FJOG01000012">
    <property type="protein sequence ID" value="CZR58462.1"/>
    <property type="molecule type" value="Genomic_DNA"/>
</dbReference>